<dbReference type="CDD" id="cd03284">
    <property type="entry name" value="ABC_MutS1"/>
    <property type="match status" value="1"/>
</dbReference>
<organism evidence="12 13">
    <name type="scientific">Desulfobaculum bizertense DSM 18034</name>
    <dbReference type="NCBI Taxonomy" id="1121442"/>
    <lineage>
        <taxon>Bacteria</taxon>
        <taxon>Pseudomonadati</taxon>
        <taxon>Thermodesulfobacteriota</taxon>
        <taxon>Desulfovibrionia</taxon>
        <taxon>Desulfovibrionales</taxon>
        <taxon>Desulfovibrionaceae</taxon>
        <taxon>Desulfobaculum</taxon>
    </lineage>
</organism>
<feature type="binding site" evidence="9">
    <location>
        <begin position="617"/>
        <end position="624"/>
    </location>
    <ligand>
        <name>ATP</name>
        <dbReference type="ChEBI" id="CHEBI:30616"/>
    </ligand>
</feature>
<dbReference type="GO" id="GO:0003684">
    <property type="term" value="F:damaged DNA binding"/>
    <property type="evidence" value="ECO:0007669"/>
    <property type="project" value="UniProtKB-UniRule"/>
</dbReference>
<dbReference type="Pfam" id="PF05188">
    <property type="entry name" value="MutS_II"/>
    <property type="match status" value="1"/>
</dbReference>
<dbReference type="STRING" id="1121442.SAMN02745702_01421"/>
<evidence type="ECO:0000256" key="9">
    <source>
        <dbReference type="HAMAP-Rule" id="MF_00096"/>
    </source>
</evidence>
<dbReference type="HAMAP" id="MF_00096">
    <property type="entry name" value="MutS"/>
    <property type="match status" value="1"/>
</dbReference>
<keyword evidence="4 9" id="KW-0227">DNA damage</keyword>
<dbReference type="InterPro" id="IPR036678">
    <property type="entry name" value="MutS_con_dom_sf"/>
</dbReference>
<dbReference type="FunFam" id="1.10.1420.10:FF:000001">
    <property type="entry name" value="DNA mismatch repair protein MutS"/>
    <property type="match status" value="1"/>
</dbReference>
<dbReference type="Pfam" id="PF00488">
    <property type="entry name" value="MutS_V"/>
    <property type="match status" value="1"/>
</dbReference>
<dbReference type="InterPro" id="IPR007860">
    <property type="entry name" value="DNA_mmatch_repair_MutS_con_dom"/>
</dbReference>
<evidence type="ECO:0000256" key="4">
    <source>
        <dbReference type="ARBA" id="ARBA00022763"/>
    </source>
</evidence>
<proteinExistence type="inferred from homology"/>
<protein>
    <recommendedName>
        <fullName evidence="2 9">DNA mismatch repair protein MutS</fullName>
    </recommendedName>
</protein>
<dbReference type="InterPro" id="IPR007695">
    <property type="entry name" value="DNA_mismatch_repair_MutS-lik_N"/>
</dbReference>
<dbReference type="SUPFAM" id="SSF53150">
    <property type="entry name" value="DNA repair protein MutS, domain II"/>
    <property type="match status" value="1"/>
</dbReference>
<keyword evidence="6 9" id="KW-0238">DNA-binding</keyword>
<dbReference type="FunFam" id="3.40.1170.10:FF:000001">
    <property type="entry name" value="DNA mismatch repair protein MutS"/>
    <property type="match status" value="1"/>
</dbReference>
<dbReference type="PIRSF" id="PIRSF037677">
    <property type="entry name" value="DNA_mis_repair_Msh6"/>
    <property type="match status" value="1"/>
</dbReference>
<dbReference type="Gene3D" id="3.30.420.110">
    <property type="entry name" value="MutS, connector domain"/>
    <property type="match status" value="1"/>
</dbReference>
<dbReference type="EMBL" id="FUYA01000004">
    <property type="protein sequence ID" value="SKA71141.1"/>
    <property type="molecule type" value="Genomic_DNA"/>
</dbReference>
<evidence type="ECO:0000259" key="11">
    <source>
        <dbReference type="PROSITE" id="PS00486"/>
    </source>
</evidence>
<dbReference type="SUPFAM" id="SSF55271">
    <property type="entry name" value="DNA repair protein MutS, domain I"/>
    <property type="match status" value="1"/>
</dbReference>
<dbReference type="Pfam" id="PF01624">
    <property type="entry name" value="MutS_I"/>
    <property type="match status" value="1"/>
</dbReference>
<evidence type="ECO:0000256" key="7">
    <source>
        <dbReference type="ARBA" id="ARBA00023204"/>
    </source>
</evidence>
<dbReference type="InterPro" id="IPR007696">
    <property type="entry name" value="DNA_mismatch_repair_MutS_core"/>
</dbReference>
<dbReference type="Pfam" id="PF05192">
    <property type="entry name" value="MutS_III"/>
    <property type="match status" value="1"/>
</dbReference>
<dbReference type="GO" id="GO:0006298">
    <property type="term" value="P:mismatch repair"/>
    <property type="evidence" value="ECO:0007669"/>
    <property type="project" value="UniProtKB-UniRule"/>
</dbReference>
<dbReference type="NCBIfam" id="NF003810">
    <property type="entry name" value="PRK05399.1"/>
    <property type="match status" value="1"/>
</dbReference>
<keyword evidence="7 9" id="KW-0234">DNA repair</keyword>
<dbReference type="Proteomes" id="UP000189733">
    <property type="component" value="Unassembled WGS sequence"/>
</dbReference>
<dbReference type="GO" id="GO:0005524">
    <property type="term" value="F:ATP binding"/>
    <property type="evidence" value="ECO:0007669"/>
    <property type="project" value="UniProtKB-UniRule"/>
</dbReference>
<dbReference type="GO" id="GO:0140664">
    <property type="term" value="F:ATP-dependent DNA damage sensor activity"/>
    <property type="evidence" value="ECO:0007669"/>
    <property type="project" value="InterPro"/>
</dbReference>
<dbReference type="Gene3D" id="1.10.1420.10">
    <property type="match status" value="2"/>
</dbReference>
<feature type="domain" description="DNA mismatch repair proteins mutS family" evidence="11">
    <location>
        <begin position="691"/>
        <end position="707"/>
    </location>
</feature>
<keyword evidence="13" id="KW-1185">Reference proteome</keyword>
<dbReference type="PANTHER" id="PTHR11361:SF34">
    <property type="entry name" value="DNA MISMATCH REPAIR PROTEIN MSH1, MITOCHONDRIAL"/>
    <property type="match status" value="1"/>
</dbReference>
<evidence type="ECO:0000256" key="2">
    <source>
        <dbReference type="ARBA" id="ARBA00021982"/>
    </source>
</evidence>
<dbReference type="FunFam" id="3.40.50.300:FF:000870">
    <property type="entry name" value="MutS protein homolog 4"/>
    <property type="match status" value="1"/>
</dbReference>
<evidence type="ECO:0000256" key="5">
    <source>
        <dbReference type="ARBA" id="ARBA00022840"/>
    </source>
</evidence>
<evidence type="ECO:0000256" key="1">
    <source>
        <dbReference type="ARBA" id="ARBA00006271"/>
    </source>
</evidence>
<dbReference type="InterPro" id="IPR036187">
    <property type="entry name" value="DNA_mismatch_repair_MutS_sf"/>
</dbReference>
<name>A0A1T4W349_9BACT</name>
<dbReference type="GO" id="GO:0030983">
    <property type="term" value="F:mismatched DNA binding"/>
    <property type="evidence" value="ECO:0007669"/>
    <property type="project" value="InterPro"/>
</dbReference>
<dbReference type="InterPro" id="IPR016151">
    <property type="entry name" value="DNA_mismatch_repair_MutS_N"/>
</dbReference>
<dbReference type="OrthoDB" id="9802448at2"/>
<sequence>MLEQYLRIKEENPGALLFYRMGDFYELFFEDAEVAARDLQIALTTRNPKAENPVPMCGIPHHARDNYLPKLLEMGHSVAICDQVEDPKQAKGLVKREVTRILTPGTVVEDSSLTAKDHNYLAALFYDSKKNAGGLAWVDFSTGEWTGIQAKREEELWQWMQKVNPSEILLPREHSVPKRFADMEPKVHYQPIPSFFDLSGSVRRLCEAQDVADLKALELADKPQLTQACGALLSYLRLTQKRDLKHLSPFKPLHLGKHLILDEVTERNLEIFRRLDGGRGRGTLWSVLDRTLTPMGGRLLAERLQRPWKDLAPIRKSQEAVSFFVKHEDMREELRDELDKVYDLERLSTRIFLNRATPKDFLALRNSLEVLPDIAACLDRSIQETDEAPRALEQLFKGWDSLADWAQLLIKALADNPPHQITEGGLFRYGYNPDLDELLELTEHGEARLQDLLEAEKKESGIEKIKLGFNKVFGYFLEVPKSLAEKVPYHFTRKQTLVNSERYITPDLKELEGKLLSASDKRKELEYTLFNELRQRIAESRHRFIDMAGRLAALDFWQGLAEAAVQSDWTCPELHDGLELDIVAGRHPVVEAVQGSANYIPNDVHLDEHKRLLLITGPNMAGKSTVLRQAAIITIMAQIGSFVPARKAKIGLADRIFSRVGASDNLAQGQSTFMVEMMETARILRQANSRSLVILDEIGRGTSTFDGLALAWAVVEELCARGKGGVRTLFATHYHELTVLETTLPQVSNYNIAVKEYKGDIVFLRRLVPGPSDRSYGIEVAKLAGVPRPVVSRAKEILKDLEQRAKKNGKNQPVSAPATQSVLLPGFMNKADEPILTEEQPPALSPEMEQLVGELDALDINRLSPIEALNILHKWKSMDLKKDTLS</sequence>
<evidence type="ECO:0000313" key="12">
    <source>
        <dbReference type="EMBL" id="SKA71141.1"/>
    </source>
</evidence>
<dbReference type="InterPro" id="IPR000432">
    <property type="entry name" value="DNA_mismatch_repair_MutS_C"/>
</dbReference>
<dbReference type="InterPro" id="IPR017261">
    <property type="entry name" value="DNA_mismatch_repair_MutS/MSH"/>
</dbReference>
<dbReference type="AlphaFoldDB" id="A0A1T4W349"/>
<reference evidence="12 13" key="1">
    <citation type="submission" date="2017-02" db="EMBL/GenBank/DDBJ databases">
        <authorList>
            <person name="Peterson S.W."/>
        </authorList>
    </citation>
    <scope>NUCLEOTIDE SEQUENCE [LARGE SCALE GENOMIC DNA]</scope>
    <source>
        <strain evidence="12 13">DSM 18034</strain>
    </source>
</reference>
<dbReference type="Gene3D" id="3.40.1170.10">
    <property type="entry name" value="DNA repair protein MutS, domain I"/>
    <property type="match status" value="1"/>
</dbReference>
<dbReference type="InterPro" id="IPR027417">
    <property type="entry name" value="P-loop_NTPase"/>
</dbReference>
<dbReference type="SUPFAM" id="SSF52540">
    <property type="entry name" value="P-loop containing nucleoside triphosphate hydrolases"/>
    <property type="match status" value="1"/>
</dbReference>
<keyword evidence="3 9" id="KW-0547">Nucleotide-binding</keyword>
<dbReference type="InterPro" id="IPR005748">
    <property type="entry name" value="DNA_mismatch_repair_MutS"/>
</dbReference>
<accession>A0A1T4W349</accession>
<dbReference type="RefSeq" id="WP_078684933.1">
    <property type="nucleotide sequence ID" value="NZ_FUYA01000004.1"/>
</dbReference>
<dbReference type="Pfam" id="PF05190">
    <property type="entry name" value="MutS_IV"/>
    <property type="match status" value="1"/>
</dbReference>
<dbReference type="PROSITE" id="PS00486">
    <property type="entry name" value="DNA_MISMATCH_REPAIR_2"/>
    <property type="match status" value="1"/>
</dbReference>
<keyword evidence="5 9" id="KW-0067">ATP-binding</keyword>
<dbReference type="SMART" id="SM00534">
    <property type="entry name" value="MUTSac"/>
    <property type="match status" value="1"/>
</dbReference>
<evidence type="ECO:0000256" key="3">
    <source>
        <dbReference type="ARBA" id="ARBA00022741"/>
    </source>
</evidence>
<dbReference type="NCBIfam" id="TIGR01070">
    <property type="entry name" value="mutS1"/>
    <property type="match status" value="1"/>
</dbReference>
<evidence type="ECO:0000256" key="10">
    <source>
        <dbReference type="RuleBase" id="RU003756"/>
    </source>
</evidence>
<dbReference type="GO" id="GO:0005829">
    <property type="term" value="C:cytosol"/>
    <property type="evidence" value="ECO:0007669"/>
    <property type="project" value="TreeGrafter"/>
</dbReference>
<comment type="function">
    <text evidence="8 9">This protein is involved in the repair of mismatches in DNA. It is possible that it carries out the mismatch recognition step. This protein has a weak ATPase activity.</text>
</comment>
<evidence type="ECO:0000313" key="13">
    <source>
        <dbReference type="Proteomes" id="UP000189733"/>
    </source>
</evidence>
<dbReference type="SUPFAM" id="SSF48334">
    <property type="entry name" value="DNA repair protein MutS, domain III"/>
    <property type="match status" value="1"/>
</dbReference>
<gene>
    <name evidence="9" type="primary">mutS</name>
    <name evidence="12" type="ORF">SAMN02745702_01421</name>
</gene>
<dbReference type="Gene3D" id="3.40.50.300">
    <property type="entry name" value="P-loop containing nucleotide triphosphate hydrolases"/>
    <property type="match status" value="1"/>
</dbReference>
<dbReference type="InterPro" id="IPR007861">
    <property type="entry name" value="DNA_mismatch_repair_MutS_clamp"/>
</dbReference>
<evidence type="ECO:0000256" key="8">
    <source>
        <dbReference type="ARBA" id="ARBA00024647"/>
    </source>
</evidence>
<evidence type="ECO:0000256" key="6">
    <source>
        <dbReference type="ARBA" id="ARBA00023125"/>
    </source>
</evidence>
<dbReference type="InterPro" id="IPR045076">
    <property type="entry name" value="MutS"/>
</dbReference>
<dbReference type="SMART" id="SM00533">
    <property type="entry name" value="MUTSd"/>
    <property type="match status" value="1"/>
</dbReference>
<comment type="similarity">
    <text evidence="1 9 10">Belongs to the DNA mismatch repair MutS family.</text>
</comment>
<dbReference type="PANTHER" id="PTHR11361">
    <property type="entry name" value="DNA MISMATCH REPAIR PROTEIN MUTS FAMILY MEMBER"/>
    <property type="match status" value="1"/>
</dbReference>